<sequence length="328" mass="36691">MITTTTLKENEKIVSRWIEVSRSNNNSKGKQIVDATDPISSSQQSSKMSPSPANKFAILQDIAESDEPFIEVIERNDLSPKTSNVDLEVSHPQASAPGKYHPLRSLQQYRFSLALSVQIEQAIARGSIGLYLRLELNISHLSFADDLVIFTDGEPSFAHGMHSLLCSFSQWSGLHLNPLKSQLFSSLDDSEFANILGIPLCHLPVKHLGLPLTQKSLTHSMCMPLIDKMRSKIHFWSSSLLSKAGRLELVHSVLQSFSYYWIAGFPPKKDQQGHRTTSQQLHVGWRLQQLKSVCGEMGAKDDAKNSPYVQRHTEEEAGDEQSNQLLLN</sequence>
<dbReference type="EMBL" id="JAUJYO010000020">
    <property type="protein sequence ID" value="KAK1285982.1"/>
    <property type="molecule type" value="Genomic_DNA"/>
</dbReference>
<accession>A0AAV9CCX3</accession>
<protein>
    <recommendedName>
        <fullName evidence="4">Reverse transcriptase domain-containing protein</fullName>
    </recommendedName>
</protein>
<evidence type="ECO:0000313" key="3">
    <source>
        <dbReference type="Proteomes" id="UP001180020"/>
    </source>
</evidence>
<reference evidence="2" key="2">
    <citation type="submission" date="2023-06" db="EMBL/GenBank/DDBJ databases">
        <authorList>
            <person name="Ma L."/>
            <person name="Liu K.-W."/>
            <person name="Li Z."/>
            <person name="Hsiao Y.-Y."/>
            <person name="Qi Y."/>
            <person name="Fu T."/>
            <person name="Tang G."/>
            <person name="Zhang D."/>
            <person name="Sun W.-H."/>
            <person name="Liu D.-K."/>
            <person name="Li Y."/>
            <person name="Chen G.-Z."/>
            <person name="Liu X.-D."/>
            <person name="Liao X.-Y."/>
            <person name="Jiang Y.-T."/>
            <person name="Yu X."/>
            <person name="Hao Y."/>
            <person name="Huang J."/>
            <person name="Zhao X.-W."/>
            <person name="Ke S."/>
            <person name="Chen Y.-Y."/>
            <person name="Wu W.-L."/>
            <person name="Hsu J.-L."/>
            <person name="Lin Y.-F."/>
            <person name="Huang M.-D."/>
            <person name="Li C.-Y."/>
            <person name="Huang L."/>
            <person name="Wang Z.-W."/>
            <person name="Zhao X."/>
            <person name="Zhong W.-Y."/>
            <person name="Peng D.-H."/>
            <person name="Ahmad S."/>
            <person name="Lan S."/>
            <person name="Zhang J.-S."/>
            <person name="Tsai W.-C."/>
            <person name="Van De Peer Y."/>
            <person name="Liu Z.-J."/>
        </authorList>
    </citation>
    <scope>NUCLEOTIDE SEQUENCE</scope>
    <source>
        <strain evidence="2">CP</strain>
        <tissue evidence="2">Leaves</tissue>
    </source>
</reference>
<dbReference type="AlphaFoldDB" id="A0AAV9CCX3"/>
<reference evidence="2" key="1">
    <citation type="journal article" date="2023" name="Nat. Commun.">
        <title>Diploid and tetraploid genomes of Acorus and the evolution of monocots.</title>
        <authorList>
            <person name="Ma L."/>
            <person name="Liu K.W."/>
            <person name="Li Z."/>
            <person name="Hsiao Y.Y."/>
            <person name="Qi Y."/>
            <person name="Fu T."/>
            <person name="Tang G.D."/>
            <person name="Zhang D."/>
            <person name="Sun W.H."/>
            <person name="Liu D.K."/>
            <person name="Li Y."/>
            <person name="Chen G.Z."/>
            <person name="Liu X.D."/>
            <person name="Liao X.Y."/>
            <person name="Jiang Y.T."/>
            <person name="Yu X."/>
            <person name="Hao Y."/>
            <person name="Huang J."/>
            <person name="Zhao X.W."/>
            <person name="Ke S."/>
            <person name="Chen Y.Y."/>
            <person name="Wu W.L."/>
            <person name="Hsu J.L."/>
            <person name="Lin Y.F."/>
            <person name="Huang M.D."/>
            <person name="Li C.Y."/>
            <person name="Huang L."/>
            <person name="Wang Z.W."/>
            <person name="Zhao X."/>
            <person name="Zhong W.Y."/>
            <person name="Peng D.H."/>
            <person name="Ahmad S."/>
            <person name="Lan S."/>
            <person name="Zhang J.S."/>
            <person name="Tsai W.C."/>
            <person name="Van de Peer Y."/>
            <person name="Liu Z.J."/>
        </authorList>
    </citation>
    <scope>NUCLEOTIDE SEQUENCE</scope>
    <source>
        <strain evidence="2">CP</strain>
    </source>
</reference>
<feature type="compositionally biased region" description="Low complexity" evidence="1">
    <location>
        <begin position="40"/>
        <end position="52"/>
    </location>
</feature>
<evidence type="ECO:0000313" key="2">
    <source>
        <dbReference type="EMBL" id="KAK1285982.1"/>
    </source>
</evidence>
<organism evidence="2 3">
    <name type="scientific">Acorus calamus</name>
    <name type="common">Sweet flag</name>
    <dbReference type="NCBI Taxonomy" id="4465"/>
    <lineage>
        <taxon>Eukaryota</taxon>
        <taxon>Viridiplantae</taxon>
        <taxon>Streptophyta</taxon>
        <taxon>Embryophyta</taxon>
        <taxon>Tracheophyta</taxon>
        <taxon>Spermatophyta</taxon>
        <taxon>Magnoliopsida</taxon>
        <taxon>Liliopsida</taxon>
        <taxon>Acoraceae</taxon>
        <taxon>Acorus</taxon>
    </lineage>
</organism>
<keyword evidence="3" id="KW-1185">Reference proteome</keyword>
<feature type="region of interest" description="Disordered" evidence="1">
    <location>
        <begin position="25"/>
        <end position="52"/>
    </location>
</feature>
<name>A0AAV9CCX3_ACOCL</name>
<proteinExistence type="predicted"/>
<gene>
    <name evidence="2" type="ORF">QJS10_CPB20g00336</name>
</gene>
<dbReference type="Proteomes" id="UP001180020">
    <property type="component" value="Unassembled WGS sequence"/>
</dbReference>
<evidence type="ECO:0008006" key="4">
    <source>
        <dbReference type="Google" id="ProtNLM"/>
    </source>
</evidence>
<dbReference type="PANTHER" id="PTHR33116:SF78">
    <property type="entry name" value="OS12G0587133 PROTEIN"/>
    <property type="match status" value="1"/>
</dbReference>
<evidence type="ECO:0000256" key="1">
    <source>
        <dbReference type="SAM" id="MobiDB-lite"/>
    </source>
</evidence>
<comment type="caution">
    <text evidence="2">The sequence shown here is derived from an EMBL/GenBank/DDBJ whole genome shotgun (WGS) entry which is preliminary data.</text>
</comment>
<feature type="region of interest" description="Disordered" evidence="1">
    <location>
        <begin position="299"/>
        <end position="328"/>
    </location>
</feature>
<dbReference type="PANTHER" id="PTHR33116">
    <property type="entry name" value="REVERSE TRANSCRIPTASE ZINC-BINDING DOMAIN-CONTAINING PROTEIN-RELATED-RELATED"/>
    <property type="match status" value="1"/>
</dbReference>